<name>A0A420B8I3_SPHD1</name>
<evidence type="ECO:0000313" key="1">
    <source>
        <dbReference type="EMBL" id="RKE52935.1"/>
    </source>
</evidence>
<dbReference type="OrthoDB" id="9816224at2"/>
<keyword evidence="2" id="KW-1185">Reference proteome</keyword>
<dbReference type="EMBL" id="RAPY01000002">
    <property type="protein sequence ID" value="RKE52935.1"/>
    <property type="molecule type" value="Genomic_DNA"/>
</dbReference>
<dbReference type="RefSeq" id="WP_120259924.1">
    <property type="nucleotide sequence ID" value="NZ_RAPY01000002.1"/>
</dbReference>
<accession>A0A420B8I3</accession>
<evidence type="ECO:0000313" key="2">
    <source>
        <dbReference type="Proteomes" id="UP000286246"/>
    </source>
</evidence>
<proteinExistence type="predicted"/>
<gene>
    <name evidence="1" type="ORF">DFQ12_3182</name>
</gene>
<comment type="caution">
    <text evidence="1">The sequence shown here is derived from an EMBL/GenBank/DDBJ whole genome shotgun (WGS) entry which is preliminary data.</text>
</comment>
<organism evidence="1 2">
    <name type="scientific">Sphingobacterium detergens</name>
    <dbReference type="NCBI Taxonomy" id="1145106"/>
    <lineage>
        <taxon>Bacteria</taxon>
        <taxon>Pseudomonadati</taxon>
        <taxon>Bacteroidota</taxon>
        <taxon>Sphingobacteriia</taxon>
        <taxon>Sphingobacteriales</taxon>
        <taxon>Sphingobacteriaceae</taxon>
        <taxon>Sphingobacterium</taxon>
    </lineage>
</organism>
<sequence length="399" mass="46733">MNIKGCHIAFLTILCWFTCSLQIARAQHHDFDFYDGKVSINVPPSFSIPFNDSLTGARVQEFYQTADQAEYHDLVNSLLEYKDKQHLNDWVYYQLVRRTAQQIAPKADNYARYTLYKWFLMCKSGYDARLAVGNNQIVFFIQNNEDISDIPFFEVDGKKYTCLNFHDYGKLFQRADTYIPVNIKVPEATNDFSYKITKLPDFVPANYIEKQIAFNYGHKAYHFNVKLNNDISDLFKNYPGVDFETYFNIPLSKETYQSLVPALKENLKGKKEKEGVDYLMRFTRYAFLYENDEDNFGTEKRLSPEQTLLNKYSDCDDRAALFFYLVKEIYNLPMITLLYPTHITMAVQFEQPIGDAILYNGKYYSVCEPTPQAQSLAIGQLSNELKKQSYQIVYHYEPR</sequence>
<dbReference type="Proteomes" id="UP000286246">
    <property type="component" value="Unassembled WGS sequence"/>
</dbReference>
<dbReference type="AlphaFoldDB" id="A0A420B8I3"/>
<reference evidence="1 2" key="1">
    <citation type="submission" date="2018-09" db="EMBL/GenBank/DDBJ databases">
        <title>Genomic Encyclopedia of Type Strains, Phase III (KMG-III): the genomes of soil and plant-associated and newly described type strains.</title>
        <authorList>
            <person name="Whitman W."/>
        </authorList>
    </citation>
    <scope>NUCLEOTIDE SEQUENCE [LARGE SCALE GENOMIC DNA]</scope>
    <source>
        <strain evidence="1 2">CECT 7938</strain>
    </source>
</reference>
<protein>
    <submittedName>
        <fullName evidence="1">Uncharacterized protein</fullName>
    </submittedName>
</protein>